<organism evidence="1 2">
    <name type="scientific">Azoarcus sp. (strain BH72)</name>
    <dbReference type="NCBI Taxonomy" id="418699"/>
    <lineage>
        <taxon>Bacteria</taxon>
        <taxon>Pseudomonadati</taxon>
        <taxon>Pseudomonadota</taxon>
        <taxon>Betaproteobacteria</taxon>
        <taxon>Rhodocyclales</taxon>
        <taxon>Zoogloeaceae</taxon>
        <taxon>Azoarcus</taxon>
    </lineage>
</organism>
<proteinExistence type="predicted"/>
<evidence type="ECO:0000313" key="1">
    <source>
        <dbReference type="EMBL" id="CAL95242.1"/>
    </source>
</evidence>
<dbReference type="EMBL" id="AM406670">
    <property type="protein sequence ID" value="CAL95242.1"/>
    <property type="molecule type" value="Genomic_DNA"/>
</dbReference>
<accession>A1K8T7</accession>
<dbReference type="AlphaFoldDB" id="A1K8T7"/>
<name>A1K8T7_AZOSB</name>
<protein>
    <submittedName>
        <fullName evidence="1">Hypothetical truncated transposase</fullName>
    </submittedName>
</protein>
<dbReference type="STRING" id="62928.azo2625"/>
<evidence type="ECO:0000313" key="2">
    <source>
        <dbReference type="Proteomes" id="UP000002588"/>
    </source>
</evidence>
<dbReference type="Proteomes" id="UP000002588">
    <property type="component" value="Chromosome"/>
</dbReference>
<sequence>MENRNGLGVDILVTESTQAEHRAARSMLTRAPAAAH</sequence>
<reference evidence="1 2" key="1">
    <citation type="journal article" date="2006" name="Nat. Biotechnol.">
        <title>Complete genome of the mutualistic, N2-fixing grass endophyte Azoarcus sp. strain BH72.</title>
        <authorList>
            <person name="Krause A."/>
            <person name="Ramakumar A."/>
            <person name="Bartels D."/>
            <person name="Battistoni F."/>
            <person name="Bekel T."/>
            <person name="Boch J."/>
            <person name="Boehm M."/>
            <person name="Friedrich F."/>
            <person name="Hurek T."/>
            <person name="Krause L."/>
            <person name="Linke B."/>
            <person name="McHardy A.C."/>
            <person name="Sarkar A."/>
            <person name="Schneiker S."/>
            <person name="Syed A.A."/>
            <person name="Thauer R."/>
            <person name="Vorhoelter F.-J."/>
            <person name="Weidner S."/>
            <person name="Puehler A."/>
            <person name="Reinhold-Hurek B."/>
            <person name="Kaiser O."/>
            <person name="Goesmann A."/>
        </authorList>
    </citation>
    <scope>NUCLEOTIDE SEQUENCE [LARGE SCALE GENOMIC DNA]</scope>
    <source>
        <strain evidence="1 2">BH72</strain>
    </source>
</reference>
<dbReference type="KEGG" id="azo:azo2625"/>
<dbReference type="HOGENOM" id="CLU_3354280_0_0_4"/>
<keyword evidence="2" id="KW-1185">Reference proteome</keyword>
<gene>
    <name evidence="1" type="ordered locus">azo2625</name>
</gene>